<comment type="caution">
    <text evidence="1">The sequence shown here is derived from an EMBL/GenBank/DDBJ whole genome shotgun (WGS) entry which is preliminary data.</text>
</comment>
<dbReference type="AlphaFoldDB" id="A0A9N9BXC1"/>
<dbReference type="Proteomes" id="UP000789759">
    <property type="component" value="Unassembled WGS sequence"/>
</dbReference>
<reference evidence="1" key="1">
    <citation type="submission" date="2021-06" db="EMBL/GenBank/DDBJ databases">
        <authorList>
            <person name="Kallberg Y."/>
            <person name="Tangrot J."/>
            <person name="Rosling A."/>
        </authorList>
    </citation>
    <scope>NUCLEOTIDE SEQUENCE</scope>
    <source>
        <strain evidence="1">FL966</strain>
    </source>
</reference>
<dbReference type="OrthoDB" id="2481149at2759"/>
<organism evidence="1 2">
    <name type="scientific">Cetraspora pellucida</name>
    <dbReference type="NCBI Taxonomy" id="1433469"/>
    <lineage>
        <taxon>Eukaryota</taxon>
        <taxon>Fungi</taxon>
        <taxon>Fungi incertae sedis</taxon>
        <taxon>Mucoromycota</taxon>
        <taxon>Glomeromycotina</taxon>
        <taxon>Glomeromycetes</taxon>
        <taxon>Diversisporales</taxon>
        <taxon>Gigasporaceae</taxon>
        <taxon>Cetraspora</taxon>
    </lineage>
</organism>
<name>A0A9N9BXC1_9GLOM</name>
<proteinExistence type="predicted"/>
<accession>A0A9N9BXC1</accession>
<sequence>MECCDSIRKNVCILSQNENESIIYNTANYRLFIIVDYMNSLYQSRLNNDKINADNKILLDEIFGDLNSGYSVYFTKFEIEIAYAPALENYKNLTMFSQNLSDQIIERIKELQKTEVKTEEEGDDD</sequence>
<evidence type="ECO:0000313" key="2">
    <source>
        <dbReference type="Proteomes" id="UP000789759"/>
    </source>
</evidence>
<gene>
    <name evidence="1" type="ORF">CPELLU_LOCUS6187</name>
</gene>
<keyword evidence="2" id="KW-1185">Reference proteome</keyword>
<protein>
    <submittedName>
        <fullName evidence="1">21443_t:CDS:1</fullName>
    </submittedName>
</protein>
<evidence type="ECO:0000313" key="1">
    <source>
        <dbReference type="EMBL" id="CAG8583140.1"/>
    </source>
</evidence>
<dbReference type="EMBL" id="CAJVQA010003783">
    <property type="protein sequence ID" value="CAG8583140.1"/>
    <property type="molecule type" value="Genomic_DNA"/>
</dbReference>